<dbReference type="EMBL" id="CAHIKZ030000392">
    <property type="protein sequence ID" value="CAE1171844.1"/>
    <property type="molecule type" value="Genomic_DNA"/>
</dbReference>
<comment type="caution">
    <text evidence="5">The sequence shown here is derived from an EMBL/GenBank/DDBJ whole genome shotgun (WGS) entry which is preliminary data.</text>
</comment>
<feature type="repeat" description="ANK" evidence="3">
    <location>
        <begin position="182"/>
        <end position="214"/>
    </location>
</feature>
<feature type="repeat" description="ANK" evidence="3">
    <location>
        <begin position="215"/>
        <end position="247"/>
    </location>
</feature>
<feature type="repeat" description="ANK" evidence="3">
    <location>
        <begin position="139"/>
        <end position="177"/>
    </location>
</feature>
<organism evidence="5 6">
    <name type="scientific">Acanthosepion pharaonis</name>
    <name type="common">Pharaoh cuttlefish</name>
    <name type="synonym">Sepia pharaonis</name>
    <dbReference type="NCBI Taxonomy" id="158019"/>
    <lineage>
        <taxon>Eukaryota</taxon>
        <taxon>Metazoa</taxon>
        <taxon>Spiralia</taxon>
        <taxon>Lophotrochozoa</taxon>
        <taxon>Mollusca</taxon>
        <taxon>Cephalopoda</taxon>
        <taxon>Coleoidea</taxon>
        <taxon>Decapodiformes</taxon>
        <taxon>Sepiida</taxon>
        <taxon>Sepiina</taxon>
        <taxon>Sepiidae</taxon>
        <taxon>Acanthosepion</taxon>
    </lineage>
</organism>
<evidence type="ECO:0000313" key="5">
    <source>
        <dbReference type="EMBL" id="CAE1171844.1"/>
    </source>
</evidence>
<reference evidence="5" key="1">
    <citation type="submission" date="2021-01" db="EMBL/GenBank/DDBJ databases">
        <authorList>
            <person name="Li R."/>
            <person name="Bekaert M."/>
        </authorList>
    </citation>
    <scope>NUCLEOTIDE SEQUENCE</scope>
    <source>
        <strain evidence="5">Farmed</strain>
    </source>
</reference>
<evidence type="ECO:0000256" key="1">
    <source>
        <dbReference type="ARBA" id="ARBA00022737"/>
    </source>
</evidence>
<feature type="region of interest" description="Disordered" evidence="4">
    <location>
        <begin position="300"/>
        <end position="354"/>
    </location>
</feature>
<dbReference type="InterPro" id="IPR002110">
    <property type="entry name" value="Ankyrin_rpt"/>
</dbReference>
<keyword evidence="2 3" id="KW-0040">ANK repeat</keyword>
<dbReference type="PRINTS" id="PR01415">
    <property type="entry name" value="ANKYRIN"/>
</dbReference>
<dbReference type="Pfam" id="PF12796">
    <property type="entry name" value="Ank_2"/>
    <property type="match status" value="2"/>
</dbReference>
<dbReference type="PROSITE" id="PS50088">
    <property type="entry name" value="ANK_REPEAT"/>
    <property type="match status" value="5"/>
</dbReference>
<evidence type="ECO:0000256" key="4">
    <source>
        <dbReference type="SAM" id="MobiDB-lite"/>
    </source>
</evidence>
<accession>A0A812B679</accession>
<feature type="compositionally biased region" description="Basic and acidic residues" evidence="4">
    <location>
        <begin position="340"/>
        <end position="354"/>
    </location>
</feature>
<proteinExistence type="predicted"/>
<feature type="repeat" description="ANK" evidence="3">
    <location>
        <begin position="73"/>
        <end position="105"/>
    </location>
</feature>
<feature type="compositionally biased region" description="Low complexity" evidence="4">
    <location>
        <begin position="312"/>
        <end position="321"/>
    </location>
</feature>
<dbReference type="PROSITE" id="PS50297">
    <property type="entry name" value="ANK_REP_REGION"/>
    <property type="match status" value="3"/>
</dbReference>
<evidence type="ECO:0000313" key="6">
    <source>
        <dbReference type="Proteomes" id="UP000597762"/>
    </source>
</evidence>
<dbReference type="OrthoDB" id="194358at2759"/>
<gene>
    <name evidence="5" type="ORF">SPHA_11794</name>
</gene>
<sequence length="433" mass="48411">MGQAASRQEKFWEACGYGRVSEVKKYIKEGSIDINWVSYTHDCCPIHVASQGKQEIVKMLIEAGSKVNVKDNRGNLPLHHAAMKGHSSIIKILIDAGSEINVQDKNGWSPLHCAAYWCHPEAVDVLIEHGCDISLLNKDQRSALHETCRSPEQNEQKLGQIAKILIDKGSDINIKSSDEGEADFTPLMFAAYHSHPDVAKALLDAKCDIHAVGTNGWTALHWATDRDHQELVYLLLEAGADPTIKGERGELASERTKDKELKNTLRNAEKMFKELSLLDAADRALQTKTAISSGVILSSDKVSPTESDKGFSSLSSPSSKSAPLVEEELTADLSDDEDASDRIKNDDDTVSEDPLKECNIEEYPRDDTEIECNRLDDFEKNKINCSGMTNRRLYDDDDDDLLQEEDSLLRDEDDLLRDDDDRDIELYEPETVY</sequence>
<keyword evidence="6" id="KW-1185">Reference proteome</keyword>
<dbReference type="PANTHER" id="PTHR24126:SF14">
    <property type="entry name" value="ANK_REP_REGION DOMAIN-CONTAINING PROTEIN"/>
    <property type="match status" value="1"/>
</dbReference>
<protein>
    <submittedName>
        <fullName evidence="5">Uncharacterized protein</fullName>
    </submittedName>
</protein>
<name>A0A812B679_ACAPH</name>
<dbReference type="AlphaFoldDB" id="A0A812B679"/>
<dbReference type="Gene3D" id="1.25.40.20">
    <property type="entry name" value="Ankyrin repeat-containing domain"/>
    <property type="match status" value="2"/>
</dbReference>
<dbReference type="Proteomes" id="UP000597762">
    <property type="component" value="Unassembled WGS sequence"/>
</dbReference>
<dbReference type="InterPro" id="IPR036770">
    <property type="entry name" value="Ankyrin_rpt-contain_sf"/>
</dbReference>
<evidence type="ECO:0000256" key="3">
    <source>
        <dbReference type="PROSITE-ProRule" id="PRU00023"/>
    </source>
</evidence>
<dbReference type="PANTHER" id="PTHR24126">
    <property type="entry name" value="ANKYRIN REPEAT, PH AND SEC7 DOMAIN CONTAINING PROTEIN SECG-RELATED"/>
    <property type="match status" value="1"/>
</dbReference>
<dbReference type="SUPFAM" id="SSF48403">
    <property type="entry name" value="Ankyrin repeat"/>
    <property type="match status" value="1"/>
</dbReference>
<keyword evidence="1" id="KW-0677">Repeat</keyword>
<feature type="compositionally biased region" description="Acidic residues" evidence="4">
    <location>
        <begin position="325"/>
        <end position="339"/>
    </location>
</feature>
<evidence type="ECO:0000256" key="2">
    <source>
        <dbReference type="ARBA" id="ARBA00023043"/>
    </source>
</evidence>
<dbReference type="SMART" id="SM00248">
    <property type="entry name" value="ANK"/>
    <property type="match status" value="6"/>
</dbReference>
<feature type="repeat" description="ANK" evidence="3">
    <location>
        <begin position="106"/>
        <end position="138"/>
    </location>
</feature>